<organism evidence="1 2">
    <name type="scientific">Lipomyces kononenkoae</name>
    <name type="common">Yeast</name>
    <dbReference type="NCBI Taxonomy" id="34357"/>
    <lineage>
        <taxon>Eukaryota</taxon>
        <taxon>Fungi</taxon>
        <taxon>Dikarya</taxon>
        <taxon>Ascomycota</taxon>
        <taxon>Saccharomycotina</taxon>
        <taxon>Lipomycetes</taxon>
        <taxon>Lipomycetales</taxon>
        <taxon>Lipomycetaceae</taxon>
        <taxon>Lipomyces</taxon>
    </lineage>
</organism>
<reference evidence="2" key="1">
    <citation type="journal article" date="2024" name="Front. Bioeng. Biotechnol.">
        <title>Genome-scale model development and genomic sequencing of the oleaginous clade Lipomyces.</title>
        <authorList>
            <person name="Czajka J.J."/>
            <person name="Han Y."/>
            <person name="Kim J."/>
            <person name="Mondo S.J."/>
            <person name="Hofstad B.A."/>
            <person name="Robles A."/>
            <person name="Haridas S."/>
            <person name="Riley R."/>
            <person name="LaButti K."/>
            <person name="Pangilinan J."/>
            <person name="Andreopoulos W."/>
            <person name="Lipzen A."/>
            <person name="Yan J."/>
            <person name="Wang M."/>
            <person name="Ng V."/>
            <person name="Grigoriev I.V."/>
            <person name="Spatafora J.W."/>
            <person name="Magnuson J.K."/>
            <person name="Baker S.E."/>
            <person name="Pomraning K.R."/>
        </authorList>
    </citation>
    <scope>NUCLEOTIDE SEQUENCE [LARGE SCALE GENOMIC DNA]</scope>
    <source>
        <strain evidence="2">CBS 7786</strain>
    </source>
</reference>
<keyword evidence="1" id="KW-0548">Nucleotidyltransferase</keyword>
<proteinExistence type="predicted"/>
<protein>
    <submittedName>
        <fullName evidence="1">Cytidylyltransferase family-domain-containing protein</fullName>
    </submittedName>
</protein>
<accession>A0ACC3T3N9</accession>
<gene>
    <name evidence="1" type="ORF">V1525DRAFT_374710</name>
</gene>
<comment type="caution">
    <text evidence="1">The sequence shown here is derived from an EMBL/GenBank/DDBJ whole genome shotgun (WGS) entry which is preliminary data.</text>
</comment>
<keyword evidence="1" id="KW-0808">Transferase</keyword>
<keyword evidence="2" id="KW-1185">Reference proteome</keyword>
<sequence>MAPKRSSSGSVASPIKSHGGKKKHHNNVENGSATGSSLETLPEKTTTATVTEKEKKKQNFIVRTIWTIVMIAGFFILLAAGHIWIMALVTAIQILTFKEVIALANEPAREKKLPYGKVISWYFLATTIYFLYGESVVYYFKQVVLVDYYLLPFATHHRFISYMLYIIGFMIFVSSLEKGHYKFQFAQFAFTHVTLLLVVVQAHFIMNNIFAGMFWFFLPASLVIINDIFAYLCGITFGRTPLIKISPKKTVEGFVGAWISTIIIGMVLSHFLIKWKYMICPITDFSANAWTGLVCDPNPVFLKRTFAVPSFLVPLVHRMTYEIEPIYFHVMVMASFASLIAPFGGFFASGLKRTFQIKDFGDTIPGHGGITDRMDCQFLMGFFSYMYYDSFIASHHLRVGSVLETAIQSLTLAEQLQLVSALHKYLYNQGYITEETLECLEAVRS</sequence>
<dbReference type="Proteomes" id="UP001433508">
    <property type="component" value="Unassembled WGS sequence"/>
</dbReference>
<evidence type="ECO:0000313" key="1">
    <source>
        <dbReference type="EMBL" id="KAK9238538.1"/>
    </source>
</evidence>
<evidence type="ECO:0000313" key="2">
    <source>
        <dbReference type="Proteomes" id="UP001433508"/>
    </source>
</evidence>
<dbReference type="EMBL" id="MU971355">
    <property type="protein sequence ID" value="KAK9238538.1"/>
    <property type="molecule type" value="Genomic_DNA"/>
</dbReference>
<name>A0ACC3T3N9_LIPKO</name>